<keyword evidence="1" id="KW-1133">Transmembrane helix</keyword>
<dbReference type="InterPro" id="IPR036259">
    <property type="entry name" value="MFS_trans_sf"/>
</dbReference>
<evidence type="ECO:0000313" key="3">
    <source>
        <dbReference type="Proteomes" id="UP001213664"/>
    </source>
</evidence>
<accession>A0AAJ5X1H9</accession>
<feature type="transmembrane region" description="Helical" evidence="1">
    <location>
        <begin position="175"/>
        <end position="198"/>
    </location>
</feature>
<dbReference type="Pfam" id="PF13347">
    <property type="entry name" value="MFS_2"/>
    <property type="match status" value="1"/>
</dbReference>
<keyword evidence="1" id="KW-0812">Transmembrane</keyword>
<feature type="transmembrane region" description="Helical" evidence="1">
    <location>
        <begin position="100"/>
        <end position="121"/>
    </location>
</feature>
<protein>
    <submittedName>
        <fullName evidence="2">MFS transporter</fullName>
    </submittedName>
</protein>
<dbReference type="AlphaFoldDB" id="A0AAJ5X1H9"/>
<dbReference type="SUPFAM" id="SSF103473">
    <property type="entry name" value="MFS general substrate transporter"/>
    <property type="match status" value="1"/>
</dbReference>
<reference evidence="2" key="1">
    <citation type="submission" date="2023-03" db="EMBL/GenBank/DDBJ databases">
        <title>Andean soil-derived lignocellulolytic bacterial consortium as a source of novel taxa and putative plastic-active enzymes.</title>
        <authorList>
            <person name="Diaz-Garcia L."/>
            <person name="Chuvochina M."/>
            <person name="Feuerriegel G."/>
            <person name="Bunk B."/>
            <person name="Sproer C."/>
            <person name="Streit W.R."/>
            <person name="Rodriguez L.M."/>
            <person name="Overmann J."/>
            <person name="Jimenez D.J."/>
        </authorList>
    </citation>
    <scope>NUCLEOTIDE SEQUENCE</scope>
    <source>
        <strain evidence="2">MAG 833</strain>
    </source>
</reference>
<feature type="transmembrane region" description="Helical" evidence="1">
    <location>
        <begin position="142"/>
        <end position="163"/>
    </location>
</feature>
<gene>
    <name evidence="2" type="ORF">P0Y50_02395</name>
</gene>
<feature type="transmembrane region" description="Helical" evidence="1">
    <location>
        <begin position="384"/>
        <end position="402"/>
    </location>
</feature>
<dbReference type="Proteomes" id="UP001213664">
    <property type="component" value="Chromosome"/>
</dbReference>
<keyword evidence="1" id="KW-0472">Membrane</keyword>
<evidence type="ECO:0000256" key="1">
    <source>
        <dbReference type="SAM" id="Phobius"/>
    </source>
</evidence>
<proteinExistence type="predicted"/>
<feature type="transmembrane region" description="Helical" evidence="1">
    <location>
        <begin position="219"/>
        <end position="242"/>
    </location>
</feature>
<name>A0AAJ5X1H9_9CAUL</name>
<organism evidence="2 3">
    <name type="scientific">Candidatus Brevundimonas colombiensis</name>
    <dbReference type="NCBI Taxonomy" id="3121376"/>
    <lineage>
        <taxon>Bacteria</taxon>
        <taxon>Pseudomonadati</taxon>
        <taxon>Pseudomonadota</taxon>
        <taxon>Alphaproteobacteria</taxon>
        <taxon>Caulobacterales</taxon>
        <taxon>Caulobacteraceae</taxon>
        <taxon>Brevundimonas</taxon>
    </lineage>
</organism>
<sequence length="418" mass="43226">MGHDRRQLLAFGVTHGGKSLLWAGSDALFLYTLIAILHVSAPLAGTLFILASLCNALLDGVWGRALNARPALQQMLPGICAAASVVSCSMFALLPSLQAGAVIAAGLTLFAFRCAFAILDVPHNAVAAALARRHGHLAVGRWRTAIGAAAGLIIAATAIPLLMTNPAGQGSAKGLLIAVAALALVMLAPLPWLLGSVTQSQSPSKPPVRVEVSPSRRWAIVRFCLVQMVGFAAIACVGKAILHLDISGTGVMANALMLIAVLRLAAIWIWPPITARLSLSASLAVAYLATGVAVLLLPFGIEQGNLAALAALAAYGVAVGGVVLLVWSRFSELLAQLDLAADRGSAAYGYSLFTATTKIALGLSGLMTGLWIADHTAPLDADSLSHLSLAVAFLCGVCALLGRWRKRPKILLNSLVAD</sequence>
<feature type="transmembrane region" description="Helical" evidence="1">
    <location>
        <begin position="307"/>
        <end position="327"/>
    </location>
</feature>
<feature type="transmembrane region" description="Helical" evidence="1">
    <location>
        <begin position="248"/>
        <end position="270"/>
    </location>
</feature>
<feature type="transmembrane region" description="Helical" evidence="1">
    <location>
        <begin position="348"/>
        <end position="372"/>
    </location>
</feature>
<dbReference type="EMBL" id="CP119326">
    <property type="protein sequence ID" value="WEK40478.1"/>
    <property type="molecule type" value="Genomic_DNA"/>
</dbReference>
<feature type="transmembrane region" description="Helical" evidence="1">
    <location>
        <begin position="277"/>
        <end position="301"/>
    </location>
</feature>
<evidence type="ECO:0000313" key="2">
    <source>
        <dbReference type="EMBL" id="WEK40478.1"/>
    </source>
</evidence>